<organism evidence="2 3">
    <name type="scientific">Nocardia terpenica</name>
    <dbReference type="NCBI Taxonomy" id="455432"/>
    <lineage>
        <taxon>Bacteria</taxon>
        <taxon>Bacillati</taxon>
        <taxon>Actinomycetota</taxon>
        <taxon>Actinomycetes</taxon>
        <taxon>Mycobacteriales</taxon>
        <taxon>Nocardiaceae</taxon>
        <taxon>Nocardia</taxon>
    </lineage>
</organism>
<dbReference type="GeneID" id="88359627"/>
<dbReference type="RefSeq" id="WP_098695212.1">
    <property type="nucleotide sequence ID" value="NZ_CP023778.1"/>
</dbReference>
<keyword evidence="1" id="KW-1133">Transmembrane helix</keyword>
<keyword evidence="1" id="KW-0472">Membrane</keyword>
<proteinExistence type="predicted"/>
<name>A0A291RKI1_9NOCA</name>
<feature type="transmembrane region" description="Helical" evidence="1">
    <location>
        <begin position="76"/>
        <end position="96"/>
    </location>
</feature>
<dbReference type="PANTHER" id="PTHR34989">
    <property type="entry name" value="PROTEIN HDED"/>
    <property type="match status" value="1"/>
</dbReference>
<evidence type="ECO:0000313" key="3">
    <source>
        <dbReference type="Proteomes" id="UP000221961"/>
    </source>
</evidence>
<dbReference type="Proteomes" id="UP000221961">
    <property type="component" value="Chromosome"/>
</dbReference>
<evidence type="ECO:0000256" key="1">
    <source>
        <dbReference type="SAM" id="Phobius"/>
    </source>
</evidence>
<keyword evidence="1" id="KW-0812">Transmembrane</keyword>
<protein>
    <recommendedName>
        <fullName evidence="4">DUF308 domain-containing protein</fullName>
    </recommendedName>
</protein>
<feature type="transmembrane region" description="Helical" evidence="1">
    <location>
        <begin position="158"/>
        <end position="178"/>
    </location>
</feature>
<evidence type="ECO:0008006" key="4">
    <source>
        <dbReference type="Google" id="ProtNLM"/>
    </source>
</evidence>
<evidence type="ECO:0000313" key="2">
    <source>
        <dbReference type="EMBL" id="ATL68111.1"/>
    </source>
</evidence>
<feature type="transmembrane region" description="Helical" evidence="1">
    <location>
        <begin position="45"/>
        <end position="64"/>
    </location>
</feature>
<dbReference type="Pfam" id="PF03729">
    <property type="entry name" value="DUF308"/>
    <property type="match status" value="2"/>
</dbReference>
<accession>A0A291RKI1</accession>
<feature type="transmembrane region" description="Helical" evidence="1">
    <location>
        <begin position="102"/>
        <end position="123"/>
    </location>
</feature>
<dbReference type="InterPro" id="IPR005325">
    <property type="entry name" value="DUF308_memb"/>
</dbReference>
<dbReference type="AlphaFoldDB" id="A0A291RKI1"/>
<feature type="transmembrane region" description="Helical" evidence="1">
    <location>
        <begin position="135"/>
        <end position="152"/>
    </location>
</feature>
<feature type="transmembrane region" description="Helical" evidence="1">
    <location>
        <begin position="20"/>
        <end position="39"/>
    </location>
</feature>
<gene>
    <name evidence="2" type="ORF">CRH09_19905</name>
</gene>
<dbReference type="EMBL" id="CP023778">
    <property type="protein sequence ID" value="ATL68111.1"/>
    <property type="molecule type" value="Genomic_DNA"/>
</dbReference>
<dbReference type="KEGG" id="ntp:CRH09_19905"/>
<dbReference type="GO" id="GO:0005886">
    <property type="term" value="C:plasma membrane"/>
    <property type="evidence" value="ECO:0007669"/>
    <property type="project" value="TreeGrafter"/>
</dbReference>
<dbReference type="PANTHER" id="PTHR34989:SF1">
    <property type="entry name" value="PROTEIN HDED"/>
    <property type="match status" value="1"/>
</dbReference>
<dbReference type="InterPro" id="IPR052712">
    <property type="entry name" value="Acid_resist_chaperone_HdeD"/>
</dbReference>
<sequence>MPTLRIAGRTGMFAGRSWQAALAIGCASVLLGAVIMVWPNKSVQVAAVLFALVLLATAAWQVVVAFRARIRRGLRVLELLTAMLALLLAVWCLQSGDWVSLLALWVGIGWVSHGITQAMVAVWSDHLPNTGRQEIAGLLTMVAGVLVIVWPIDTLAGLSVLVGFCLILLGITEIRIAARIDRPAAAAGGVGVHGLLRSQPERGA</sequence>
<reference evidence="2 3" key="1">
    <citation type="submission" date="2017-10" db="EMBL/GenBank/DDBJ databases">
        <title>Comparative genomics between pathogenic Norcardia.</title>
        <authorList>
            <person name="Zeng L."/>
        </authorList>
    </citation>
    <scope>NUCLEOTIDE SEQUENCE [LARGE SCALE GENOMIC DNA]</scope>
    <source>
        <strain evidence="2 3">NC_YFY_NT001</strain>
    </source>
</reference>